<dbReference type="Proteomes" id="UP000593573">
    <property type="component" value="Unassembled WGS sequence"/>
</dbReference>
<accession>A0A7J8U1N7</accession>
<dbReference type="OrthoDB" id="10594494at2759"/>
<reference evidence="1 2" key="1">
    <citation type="journal article" date="2019" name="Genome Biol. Evol.">
        <title>Insights into the evolution of the New World diploid cottons (Gossypium, subgenus Houzingenia) based on genome sequencing.</title>
        <authorList>
            <person name="Grover C.E."/>
            <person name="Arick M.A. 2nd"/>
            <person name="Thrash A."/>
            <person name="Conover J.L."/>
            <person name="Sanders W.S."/>
            <person name="Peterson D.G."/>
            <person name="Frelichowski J.E."/>
            <person name="Scheffler J.A."/>
            <person name="Scheffler B.E."/>
            <person name="Wendel J.F."/>
        </authorList>
    </citation>
    <scope>NUCLEOTIDE SEQUENCE [LARGE SCALE GENOMIC DNA]</scope>
    <source>
        <strain evidence="1">57</strain>
        <tissue evidence="1">Leaf</tissue>
    </source>
</reference>
<keyword evidence="2" id="KW-1185">Reference proteome</keyword>
<proteinExistence type="predicted"/>
<organism evidence="1 2">
    <name type="scientific">Gossypium klotzschianum</name>
    <dbReference type="NCBI Taxonomy" id="34286"/>
    <lineage>
        <taxon>Eukaryota</taxon>
        <taxon>Viridiplantae</taxon>
        <taxon>Streptophyta</taxon>
        <taxon>Embryophyta</taxon>
        <taxon>Tracheophyta</taxon>
        <taxon>Spermatophyta</taxon>
        <taxon>Magnoliopsida</taxon>
        <taxon>eudicotyledons</taxon>
        <taxon>Gunneridae</taxon>
        <taxon>Pentapetalae</taxon>
        <taxon>rosids</taxon>
        <taxon>malvids</taxon>
        <taxon>Malvales</taxon>
        <taxon>Malvaceae</taxon>
        <taxon>Malvoideae</taxon>
        <taxon>Gossypium</taxon>
    </lineage>
</organism>
<evidence type="ECO:0000313" key="2">
    <source>
        <dbReference type="Proteomes" id="UP000593573"/>
    </source>
</evidence>
<gene>
    <name evidence="1" type="ORF">Goklo_028551</name>
</gene>
<dbReference type="EMBL" id="JABFAB010000003">
    <property type="protein sequence ID" value="MBA0644382.1"/>
    <property type="molecule type" value="Genomic_DNA"/>
</dbReference>
<feature type="non-terminal residue" evidence="1">
    <location>
        <position position="122"/>
    </location>
</feature>
<comment type="caution">
    <text evidence="1">The sequence shown here is derived from an EMBL/GenBank/DDBJ whole genome shotgun (WGS) entry which is preliminary data.</text>
</comment>
<sequence length="122" mass="13522">VKRWTFLISIARIDVSGILINSLGAFILNTRTVGLMFSVRFPNAGCIICGNKDSINQKTVFLCSINRRVCSCSNAVARPTVPIPSSGAWLIHCQRVWLMHGVCAFVLAFERGGNSKILRRRN</sequence>
<evidence type="ECO:0000313" key="1">
    <source>
        <dbReference type="EMBL" id="MBA0644382.1"/>
    </source>
</evidence>
<dbReference type="AlphaFoldDB" id="A0A7J8U1N7"/>
<feature type="non-terminal residue" evidence="1">
    <location>
        <position position="1"/>
    </location>
</feature>
<protein>
    <submittedName>
        <fullName evidence="1">Uncharacterized protein</fullName>
    </submittedName>
</protein>
<name>A0A7J8U1N7_9ROSI</name>